<organism evidence="2 3">
    <name type="scientific">Amycolatopsis rubida</name>
    <dbReference type="NCBI Taxonomy" id="112413"/>
    <lineage>
        <taxon>Bacteria</taxon>
        <taxon>Bacillati</taxon>
        <taxon>Actinomycetota</taxon>
        <taxon>Actinomycetes</taxon>
        <taxon>Pseudonocardiales</taxon>
        <taxon>Pseudonocardiaceae</taxon>
        <taxon>Amycolatopsis</taxon>
    </lineage>
</organism>
<evidence type="ECO:0000256" key="1">
    <source>
        <dbReference type="SAM" id="MobiDB-lite"/>
    </source>
</evidence>
<evidence type="ECO:0000313" key="2">
    <source>
        <dbReference type="EMBL" id="NEC56711.1"/>
    </source>
</evidence>
<feature type="compositionally biased region" description="Polar residues" evidence="1">
    <location>
        <begin position="134"/>
        <end position="150"/>
    </location>
</feature>
<evidence type="ECO:0000313" key="3">
    <source>
        <dbReference type="Proteomes" id="UP000470404"/>
    </source>
</evidence>
<sequence length="197" mass="20773">MTYDDLVGSTGMQLIADIVDAADTGNLLPAAETADLMLAAGRVPPGFTRGTLIASFWYKALRARKPDDDEDLTKYADLGLRLRREGYCTDHDLRAGICSALFALGCESGELEAPLHDIMTSLLPETDHARTPASAITRTSTGQRDGTGTPATPADDEPAMMTTSGSASLNRTRCAPTPTAPVQPGHEESARTPGGPE</sequence>
<keyword evidence="3" id="KW-1185">Reference proteome</keyword>
<feature type="compositionally biased region" description="Polar residues" evidence="1">
    <location>
        <begin position="161"/>
        <end position="171"/>
    </location>
</feature>
<dbReference type="EMBL" id="JAAGNC010000075">
    <property type="protein sequence ID" value="NEC56711.1"/>
    <property type="molecule type" value="Genomic_DNA"/>
</dbReference>
<dbReference type="Proteomes" id="UP000470404">
    <property type="component" value="Unassembled WGS sequence"/>
</dbReference>
<gene>
    <name evidence="2" type="ORF">G3I59_14250</name>
</gene>
<name>A0ABX0BV45_9PSEU</name>
<comment type="caution">
    <text evidence="2">The sequence shown here is derived from an EMBL/GenBank/DDBJ whole genome shotgun (WGS) entry which is preliminary data.</text>
</comment>
<reference evidence="2 3" key="1">
    <citation type="submission" date="2020-01" db="EMBL/GenBank/DDBJ databases">
        <title>Insect and environment-associated Actinomycetes.</title>
        <authorList>
            <person name="Currrie C."/>
            <person name="Chevrette M."/>
            <person name="Carlson C."/>
            <person name="Stubbendieck R."/>
            <person name="Wendt-Pienkowski E."/>
        </authorList>
    </citation>
    <scope>NUCLEOTIDE SEQUENCE [LARGE SCALE GENOMIC DNA]</scope>
    <source>
        <strain evidence="2 3">SID8386</strain>
    </source>
</reference>
<proteinExistence type="predicted"/>
<protein>
    <submittedName>
        <fullName evidence="2">Uncharacterized protein</fullName>
    </submittedName>
</protein>
<feature type="region of interest" description="Disordered" evidence="1">
    <location>
        <begin position="128"/>
        <end position="197"/>
    </location>
</feature>
<accession>A0ABX0BV45</accession>
<dbReference type="RefSeq" id="WP_067594544.1">
    <property type="nucleotide sequence ID" value="NZ_JAAGNC010000075.1"/>
</dbReference>